<dbReference type="OrthoDB" id="119432at2"/>
<evidence type="ECO:0008006" key="6">
    <source>
        <dbReference type="Google" id="ProtNLM"/>
    </source>
</evidence>
<evidence type="ECO:0000313" key="4">
    <source>
        <dbReference type="EMBL" id="KAA8481923.1"/>
    </source>
</evidence>
<gene>
    <name evidence="4" type="ORF">F1649_13495</name>
</gene>
<dbReference type="Pfam" id="PF05163">
    <property type="entry name" value="DinB"/>
    <property type="match status" value="1"/>
</dbReference>
<evidence type="ECO:0000256" key="1">
    <source>
        <dbReference type="ARBA" id="ARBA00008635"/>
    </source>
</evidence>
<feature type="binding site" evidence="3">
    <location>
        <position position="48"/>
    </location>
    <ligand>
        <name>a divalent metal cation</name>
        <dbReference type="ChEBI" id="CHEBI:60240"/>
    </ligand>
</feature>
<dbReference type="InterPro" id="IPR007837">
    <property type="entry name" value="DinB"/>
</dbReference>
<dbReference type="GO" id="GO:0046872">
    <property type="term" value="F:metal ion binding"/>
    <property type="evidence" value="ECO:0007669"/>
    <property type="project" value="UniProtKB-KW"/>
</dbReference>
<comment type="caution">
    <text evidence="4">The sequence shown here is derived from an EMBL/GenBank/DDBJ whole genome shotgun (WGS) entry which is preliminary data.</text>
</comment>
<dbReference type="EMBL" id="VWNE01000020">
    <property type="protein sequence ID" value="KAA8481923.1"/>
    <property type="molecule type" value="Genomic_DNA"/>
</dbReference>
<name>A0A5M9H4S7_9SPHI</name>
<feature type="binding site" evidence="3">
    <location>
        <position position="131"/>
    </location>
    <ligand>
        <name>a divalent metal cation</name>
        <dbReference type="ChEBI" id="CHEBI:60240"/>
    </ligand>
</feature>
<evidence type="ECO:0000313" key="5">
    <source>
        <dbReference type="Proteomes" id="UP000322918"/>
    </source>
</evidence>
<feature type="binding site" evidence="3">
    <location>
        <position position="127"/>
    </location>
    <ligand>
        <name>a divalent metal cation</name>
        <dbReference type="ChEBI" id="CHEBI:60240"/>
    </ligand>
</feature>
<proteinExistence type="inferred from homology"/>
<sequence>MYYRIADFIADWERESQNTVKIFSFIKEGSQKRKVHENVRSLERLAWHIVQTITEMGSRAGLFDKDFLEEESVPETMQGITDAYQRWSRELITVIESRWSDASLDEELNMYGEYWKKGTLLSVLIRHEAHHRSQMTVIMRLLGLPVPGIYGPSKEEWAGMGLPAME</sequence>
<keyword evidence="5" id="KW-1185">Reference proteome</keyword>
<organism evidence="4 5">
    <name type="scientific">Arcticibacter tournemirensis</name>
    <dbReference type="NCBI Taxonomy" id="699437"/>
    <lineage>
        <taxon>Bacteria</taxon>
        <taxon>Pseudomonadati</taxon>
        <taxon>Bacteroidota</taxon>
        <taxon>Sphingobacteriia</taxon>
        <taxon>Sphingobacteriales</taxon>
        <taxon>Sphingobacteriaceae</taxon>
        <taxon>Arcticibacter</taxon>
    </lineage>
</organism>
<keyword evidence="2 3" id="KW-0479">Metal-binding</keyword>
<dbReference type="RefSeq" id="WP_141816203.1">
    <property type="nucleotide sequence ID" value="NZ_VFPL01000001.1"/>
</dbReference>
<dbReference type="AlphaFoldDB" id="A0A5M9H4S7"/>
<dbReference type="InterPro" id="IPR034660">
    <property type="entry name" value="DinB/YfiT-like"/>
</dbReference>
<comment type="similarity">
    <text evidence="1">Belongs to the DinB family.</text>
</comment>
<dbReference type="SUPFAM" id="SSF109854">
    <property type="entry name" value="DinB/YfiT-like putative metalloenzymes"/>
    <property type="match status" value="1"/>
</dbReference>
<evidence type="ECO:0000256" key="2">
    <source>
        <dbReference type="ARBA" id="ARBA00022723"/>
    </source>
</evidence>
<accession>A0A5M9H4S7</accession>
<dbReference type="Proteomes" id="UP000322918">
    <property type="component" value="Unassembled WGS sequence"/>
</dbReference>
<protein>
    <recommendedName>
        <fullName evidence="6">Damage-inducible protein DinB</fullName>
    </recommendedName>
</protein>
<reference evidence="4 5" key="1">
    <citation type="submission" date="2019-09" db="EMBL/GenBank/DDBJ databases">
        <title>Pararcticibacter amylolyticus gen. nov., sp. nov., isolated from a rottenly hemp rope, and reclassification of Pedobacter tournemirensis as Pararcticibacter tournemirensis comb. nov.</title>
        <authorList>
            <person name="Cai Y."/>
        </authorList>
    </citation>
    <scope>NUCLEOTIDE SEQUENCE [LARGE SCALE GENOMIC DNA]</scope>
    <source>
        <strain evidence="4 5">TF5-37.2-LB10</strain>
    </source>
</reference>
<dbReference type="Gene3D" id="1.20.120.450">
    <property type="entry name" value="dinb family like domain"/>
    <property type="match status" value="1"/>
</dbReference>
<evidence type="ECO:0000256" key="3">
    <source>
        <dbReference type="PIRSR" id="PIRSR607837-1"/>
    </source>
</evidence>